<dbReference type="OrthoDB" id="7846990at2"/>
<gene>
    <name evidence="4" type="ORF">SAMN05443551_2783</name>
</gene>
<evidence type="ECO:0000256" key="2">
    <source>
        <dbReference type="SAM" id="SignalP"/>
    </source>
</evidence>
<feature type="transmembrane region" description="Helical" evidence="1">
    <location>
        <begin position="320"/>
        <end position="336"/>
    </location>
</feature>
<feature type="transmembrane region" description="Helical" evidence="1">
    <location>
        <begin position="210"/>
        <end position="232"/>
    </location>
</feature>
<keyword evidence="1" id="KW-1133">Transmembrane helix</keyword>
<proteinExistence type="predicted"/>
<evidence type="ECO:0000259" key="3">
    <source>
        <dbReference type="Pfam" id="PF26514"/>
    </source>
</evidence>
<dbReference type="STRING" id="996342.SAMN05443551_2783"/>
<feature type="signal peptide" evidence="2">
    <location>
        <begin position="1"/>
        <end position="19"/>
    </location>
</feature>
<keyword evidence="5" id="KW-1185">Reference proteome</keyword>
<feature type="transmembrane region" description="Helical" evidence="1">
    <location>
        <begin position="283"/>
        <end position="308"/>
    </location>
</feature>
<protein>
    <recommendedName>
        <fullName evidence="3">DUF8173 domain-containing protein</fullName>
    </recommendedName>
</protein>
<sequence length="370" mass="38203">MLRFLSILVAGVLAFPVLADDESASLRMGDDTFIGGRSVVHSANDTDDLFMAGETVSGSADITGSAHLAGRAVSYDGAVGGDVYAAGEEIEITGDVSGDVTVIGRALTVGSVGGDLRIAGSELHLTGDVGGYAMIAGEDVRIDGRIAGDLRLAADDVDWGSAATIGGRLILYEEDPGELEVPGDLVPSDRIERLEIEEWEGPQPPSLRRAVASFVLGVIVVAGLAALIAALVPDRLADMRRLILDRPFHTLWLGFLTQSAVIGAGVVFALTIVGLLFTPAMLLLAVVGGFCGYVVAAYAFGVGLLTAFGKPEPEVIGDRALAAGVGALSAGIIGLVPFFGWLFVLALVLAGIGAITLRVIRPVFFADMAE</sequence>
<name>A0A1M5USU1_9RHOB</name>
<feature type="transmembrane region" description="Helical" evidence="1">
    <location>
        <begin position="252"/>
        <end position="277"/>
    </location>
</feature>
<accession>A0A1M5USU1</accession>
<reference evidence="4 5" key="1">
    <citation type="submission" date="2016-11" db="EMBL/GenBank/DDBJ databases">
        <authorList>
            <person name="Jaros S."/>
            <person name="Januszkiewicz K."/>
            <person name="Wedrychowicz H."/>
        </authorList>
    </citation>
    <scope>NUCLEOTIDE SEQUENCE [LARGE SCALE GENOMIC DNA]</scope>
    <source>
        <strain evidence="4 5">DSM 29431</strain>
    </source>
</reference>
<dbReference type="InterPro" id="IPR058486">
    <property type="entry name" value="DUF8173"/>
</dbReference>
<dbReference type="EMBL" id="FQXC01000003">
    <property type="protein sequence ID" value="SHH65996.1"/>
    <property type="molecule type" value="Genomic_DNA"/>
</dbReference>
<keyword evidence="2" id="KW-0732">Signal</keyword>
<keyword evidence="1" id="KW-0472">Membrane</keyword>
<organism evidence="4 5">
    <name type="scientific">Marivita hallyeonensis</name>
    <dbReference type="NCBI Taxonomy" id="996342"/>
    <lineage>
        <taxon>Bacteria</taxon>
        <taxon>Pseudomonadati</taxon>
        <taxon>Pseudomonadota</taxon>
        <taxon>Alphaproteobacteria</taxon>
        <taxon>Rhodobacterales</taxon>
        <taxon>Roseobacteraceae</taxon>
        <taxon>Marivita</taxon>
    </lineage>
</organism>
<evidence type="ECO:0000256" key="1">
    <source>
        <dbReference type="SAM" id="Phobius"/>
    </source>
</evidence>
<evidence type="ECO:0000313" key="4">
    <source>
        <dbReference type="EMBL" id="SHH65996.1"/>
    </source>
</evidence>
<feature type="chain" id="PRO_5012070407" description="DUF8173 domain-containing protein" evidence="2">
    <location>
        <begin position="20"/>
        <end position="370"/>
    </location>
</feature>
<keyword evidence="1" id="KW-0812">Transmembrane</keyword>
<dbReference type="Pfam" id="PF26514">
    <property type="entry name" value="DUF8173"/>
    <property type="match status" value="1"/>
</dbReference>
<dbReference type="Proteomes" id="UP000184221">
    <property type="component" value="Unassembled WGS sequence"/>
</dbReference>
<feature type="domain" description="DUF8173" evidence="3">
    <location>
        <begin position="210"/>
        <end position="357"/>
    </location>
</feature>
<dbReference type="RefSeq" id="WP_084066210.1">
    <property type="nucleotide sequence ID" value="NZ_FQXC01000003.1"/>
</dbReference>
<dbReference type="AlphaFoldDB" id="A0A1M5USU1"/>
<evidence type="ECO:0000313" key="5">
    <source>
        <dbReference type="Proteomes" id="UP000184221"/>
    </source>
</evidence>
<feature type="transmembrane region" description="Helical" evidence="1">
    <location>
        <begin position="342"/>
        <end position="360"/>
    </location>
</feature>